<dbReference type="Gene3D" id="1.10.238.10">
    <property type="entry name" value="EF-hand"/>
    <property type="match status" value="1"/>
</dbReference>
<dbReference type="InterPro" id="IPR011992">
    <property type="entry name" value="EF-hand-dom_pair"/>
</dbReference>
<dbReference type="EMBL" id="JAANXD010000054">
    <property type="protein sequence ID" value="MBS1258222.1"/>
    <property type="molecule type" value="Genomic_DNA"/>
</dbReference>
<evidence type="ECO:0000313" key="2">
    <source>
        <dbReference type="EMBL" id="MBS1258222.1"/>
    </source>
</evidence>
<proteinExistence type="predicted"/>
<dbReference type="PROSITE" id="PS00018">
    <property type="entry name" value="EF_HAND_1"/>
    <property type="match status" value="1"/>
</dbReference>
<feature type="domain" description="EF-hand" evidence="1">
    <location>
        <begin position="106"/>
        <end position="126"/>
    </location>
</feature>
<protein>
    <recommendedName>
        <fullName evidence="1">EF-hand domain-containing protein</fullName>
    </recommendedName>
</protein>
<accession>A0A941W280</accession>
<sequence>MGNITAAGSFLSSLSPSNFVKKKMGSLVTGVVANSISALNKQSGTPKEGIDRVNKIGEDQVSRFERIFAAHTRANAVDNMVSHLMSKKDTNGDGVLNAAEFGIPKEAFGNIDKNGDGQVAKAELSTAFHARIQAISERTNHLIARKDTNGDGMLNIGELGVPEELFSKIDKNGDGQAGSVELSIAARTHAALNNMISEIVPPEKASKLDATV</sequence>
<organism evidence="2 3">
    <name type="scientific">Candidatus Scalindua arabica</name>
    <dbReference type="NCBI Taxonomy" id="1127984"/>
    <lineage>
        <taxon>Bacteria</taxon>
        <taxon>Pseudomonadati</taxon>
        <taxon>Planctomycetota</taxon>
        <taxon>Candidatus Brocadiia</taxon>
        <taxon>Candidatus Brocadiales</taxon>
        <taxon>Candidatus Scalinduaceae</taxon>
        <taxon>Candidatus Scalindua</taxon>
    </lineage>
</organism>
<comment type="caution">
    <text evidence="2">The sequence shown here is derived from an EMBL/GenBank/DDBJ whole genome shotgun (WGS) entry which is preliminary data.</text>
</comment>
<dbReference type="Pfam" id="PF13202">
    <property type="entry name" value="EF-hand_5"/>
    <property type="match status" value="2"/>
</dbReference>
<name>A0A941W280_9BACT</name>
<dbReference type="InterPro" id="IPR018247">
    <property type="entry name" value="EF_Hand_1_Ca_BS"/>
</dbReference>
<dbReference type="InterPro" id="IPR002048">
    <property type="entry name" value="EF_hand_dom"/>
</dbReference>
<dbReference type="SUPFAM" id="SSF47473">
    <property type="entry name" value="EF-hand"/>
    <property type="match status" value="1"/>
</dbReference>
<gene>
    <name evidence="2" type="ORF">MAG551_01275</name>
</gene>
<evidence type="ECO:0000259" key="1">
    <source>
        <dbReference type="Pfam" id="PF13202"/>
    </source>
</evidence>
<dbReference type="Proteomes" id="UP000722750">
    <property type="component" value="Unassembled WGS sequence"/>
</dbReference>
<evidence type="ECO:0000313" key="3">
    <source>
        <dbReference type="Proteomes" id="UP000722750"/>
    </source>
</evidence>
<feature type="domain" description="EF-hand" evidence="1">
    <location>
        <begin position="164"/>
        <end position="176"/>
    </location>
</feature>
<dbReference type="AlphaFoldDB" id="A0A941W280"/>
<dbReference type="GO" id="GO:0005509">
    <property type="term" value="F:calcium ion binding"/>
    <property type="evidence" value="ECO:0007669"/>
    <property type="project" value="InterPro"/>
</dbReference>
<reference evidence="2" key="1">
    <citation type="journal article" date="2021" name="ISME J.">
        <title>Fine-scale metabolic discontinuity in a stratified prokaryote microbiome of a Red Sea deep halocline.</title>
        <authorList>
            <person name="Michoud G."/>
            <person name="Ngugi D.K."/>
            <person name="Barozzi A."/>
            <person name="Merlino G."/>
            <person name="Calleja M.L."/>
            <person name="Delgado-Huertas A."/>
            <person name="Moran X.A.G."/>
            <person name="Daffonchio D."/>
        </authorList>
    </citation>
    <scope>NUCLEOTIDE SEQUENCE</scope>
    <source>
        <strain evidence="2">SuakinDeep_MAG55_1</strain>
    </source>
</reference>